<accession>A0A8D5ZMS6</accession>
<gene>
    <name evidence="1" type="ORF">JIR001_03810</name>
</gene>
<dbReference type="AlphaFoldDB" id="A0A8D5ZMS6"/>
<dbReference type="KEGG" id="pabs:JIR001_03810"/>
<dbReference type="Proteomes" id="UP000677436">
    <property type="component" value="Chromosome"/>
</dbReference>
<protein>
    <submittedName>
        <fullName evidence="1">Uncharacterized protein</fullName>
    </submittedName>
</protein>
<sequence length="67" mass="7650">MNKRKLVSLQKAISDFISDNESIVIGACLEPIRTSEEEVKNETEPISDTSQLGRYRQGWNRLLSQLL</sequence>
<proteinExistence type="predicted"/>
<keyword evidence="2" id="KW-1185">Reference proteome</keyword>
<name>A0A8D5ZMS6_9BACL</name>
<dbReference type="EMBL" id="AP024601">
    <property type="protein sequence ID" value="BCU80598.1"/>
    <property type="molecule type" value="Genomic_DNA"/>
</dbReference>
<evidence type="ECO:0000313" key="1">
    <source>
        <dbReference type="EMBL" id="BCU80598.1"/>
    </source>
</evidence>
<reference evidence="1" key="1">
    <citation type="journal article" date="2013" name="Int. J. Syst. Evol. Microbiol.">
        <title>Polycladomyces abyssicola gen. nov., sp. nov., a thermophilic filamentous bacterium isolated from hemipelagic sediment.</title>
        <authorList>
            <person name="Tsubouchi T."/>
            <person name="Shimane Y."/>
            <person name="Mori K."/>
            <person name="Usui K."/>
            <person name="Hiraki T."/>
            <person name="Tame A."/>
            <person name="Uematsu K."/>
            <person name="Maruyama T."/>
            <person name="Hatada Y."/>
        </authorList>
    </citation>
    <scope>NUCLEOTIDE SEQUENCE</scope>
    <source>
        <strain evidence="1">JIR-001</strain>
    </source>
</reference>
<organism evidence="1 2">
    <name type="scientific">Polycladomyces abyssicola</name>
    <dbReference type="NCBI Taxonomy" id="1125966"/>
    <lineage>
        <taxon>Bacteria</taxon>
        <taxon>Bacillati</taxon>
        <taxon>Bacillota</taxon>
        <taxon>Bacilli</taxon>
        <taxon>Bacillales</taxon>
        <taxon>Thermoactinomycetaceae</taxon>
        <taxon>Polycladomyces</taxon>
    </lineage>
</organism>
<evidence type="ECO:0000313" key="2">
    <source>
        <dbReference type="Proteomes" id="UP000677436"/>
    </source>
</evidence>
<reference evidence="1" key="2">
    <citation type="journal article" date="2021" name="Microbiol. Resour. Announc.">
        <title>Complete Genome Sequence of Polycladomyces abyssicola JIR-001T, Isolated from Hemipelagic Sediment in Deep Seawater.</title>
        <authorList>
            <person name="Tsubouchi T."/>
            <person name="Kaneko Y."/>
        </authorList>
    </citation>
    <scope>NUCLEOTIDE SEQUENCE</scope>
    <source>
        <strain evidence="1">JIR-001</strain>
    </source>
</reference>